<feature type="transmembrane region" description="Helical" evidence="6">
    <location>
        <begin position="15"/>
        <end position="35"/>
    </location>
</feature>
<dbReference type="GO" id="GO:0016020">
    <property type="term" value="C:membrane"/>
    <property type="evidence" value="ECO:0007669"/>
    <property type="project" value="UniProtKB-SubCell"/>
</dbReference>
<dbReference type="PANTHER" id="PTHR31465:SF1">
    <property type="entry name" value="PROTEIN RTA1-RELATED"/>
    <property type="match status" value="1"/>
</dbReference>
<evidence type="ECO:0000313" key="8">
    <source>
        <dbReference type="Proteomes" id="UP000191024"/>
    </source>
</evidence>
<keyword evidence="5 6" id="KW-0472">Membrane</keyword>
<evidence type="ECO:0000256" key="1">
    <source>
        <dbReference type="ARBA" id="ARBA00004141"/>
    </source>
</evidence>
<protein>
    <submittedName>
        <fullName evidence="7">LAMI_0F15786g1_1</fullName>
    </submittedName>
</protein>
<dbReference type="InterPro" id="IPR007568">
    <property type="entry name" value="RTA1"/>
</dbReference>
<sequence>MQYSGFYNYAPNTGAAAFFSAVFGISMFTLAWIVLEKRKKMGEVVLPEKLEQERIGQQPRMNTSTRTAFKYFFLVFGCGIETGGYIARAYSSKNTDMLVPYVIHLVFLLVSPALMAASIYMIFGRMLIIMQCTSISLVPVRFNTAVFVTGDVVSFLLQAAGGGMMATESSRSTGEDIIIGGLLVQIVFFGLFIVTEVLFSALVRKRSAIVHELSKGWHIMNLTLIAASICILIRSIVRVVEFFEGFDGYLMSNEWTIYVFDALPMFMVPILFIATSRYGNLFQLELECARVSAATGGYPLLDESIDEAL</sequence>
<feature type="transmembrane region" description="Helical" evidence="6">
    <location>
        <begin position="257"/>
        <end position="274"/>
    </location>
</feature>
<name>A0A1G4K4I2_9SACH</name>
<dbReference type="EMBL" id="LT598467">
    <property type="protein sequence ID" value="SCU98667.1"/>
    <property type="molecule type" value="Genomic_DNA"/>
</dbReference>
<reference evidence="8" key="1">
    <citation type="submission" date="2016-03" db="EMBL/GenBank/DDBJ databases">
        <authorList>
            <person name="Devillers H."/>
        </authorList>
    </citation>
    <scope>NUCLEOTIDE SEQUENCE [LARGE SCALE GENOMIC DNA]</scope>
</reference>
<gene>
    <name evidence="7" type="ORF">LAMI_0F15786G</name>
</gene>
<evidence type="ECO:0000313" key="7">
    <source>
        <dbReference type="EMBL" id="SCU98667.1"/>
    </source>
</evidence>
<dbReference type="Pfam" id="PF04479">
    <property type="entry name" value="RTA1"/>
    <property type="match status" value="1"/>
</dbReference>
<dbReference type="PANTHER" id="PTHR31465">
    <property type="entry name" value="PROTEIN RTA1-RELATED"/>
    <property type="match status" value="1"/>
</dbReference>
<dbReference type="Proteomes" id="UP000191024">
    <property type="component" value="Chromosome F"/>
</dbReference>
<dbReference type="AlphaFoldDB" id="A0A1G4K4I2"/>
<feature type="transmembrane region" description="Helical" evidence="6">
    <location>
        <begin position="135"/>
        <end position="157"/>
    </location>
</feature>
<dbReference type="OrthoDB" id="3358017at2759"/>
<feature type="transmembrane region" description="Helical" evidence="6">
    <location>
        <begin position="99"/>
        <end position="123"/>
    </location>
</feature>
<dbReference type="STRING" id="1230905.A0A1G4K4I2"/>
<keyword evidence="8" id="KW-1185">Reference proteome</keyword>
<keyword evidence="3 6" id="KW-0812">Transmembrane</keyword>
<feature type="transmembrane region" description="Helical" evidence="6">
    <location>
        <begin position="68"/>
        <end position="87"/>
    </location>
</feature>
<accession>A0A1G4K4I2</accession>
<proteinExistence type="inferred from homology"/>
<keyword evidence="4 6" id="KW-1133">Transmembrane helix</keyword>
<feature type="transmembrane region" description="Helical" evidence="6">
    <location>
        <begin position="219"/>
        <end position="237"/>
    </location>
</feature>
<comment type="similarity">
    <text evidence="2">Belongs to the lipid-translocating exporter (LTE) (TC 9.A.26.1) family.</text>
</comment>
<evidence type="ECO:0000256" key="4">
    <source>
        <dbReference type="ARBA" id="ARBA00022989"/>
    </source>
</evidence>
<feature type="transmembrane region" description="Helical" evidence="6">
    <location>
        <begin position="177"/>
        <end position="199"/>
    </location>
</feature>
<evidence type="ECO:0000256" key="2">
    <source>
        <dbReference type="ARBA" id="ARBA00009969"/>
    </source>
</evidence>
<evidence type="ECO:0000256" key="5">
    <source>
        <dbReference type="ARBA" id="ARBA00023136"/>
    </source>
</evidence>
<comment type="subcellular location">
    <subcellularLocation>
        <location evidence="1">Membrane</location>
        <topology evidence="1">Multi-pass membrane protein</topology>
    </subcellularLocation>
</comment>
<evidence type="ECO:0000256" key="3">
    <source>
        <dbReference type="ARBA" id="ARBA00022692"/>
    </source>
</evidence>
<organism evidence="7 8">
    <name type="scientific">Lachancea mirantina</name>
    <dbReference type="NCBI Taxonomy" id="1230905"/>
    <lineage>
        <taxon>Eukaryota</taxon>
        <taxon>Fungi</taxon>
        <taxon>Dikarya</taxon>
        <taxon>Ascomycota</taxon>
        <taxon>Saccharomycotina</taxon>
        <taxon>Saccharomycetes</taxon>
        <taxon>Saccharomycetales</taxon>
        <taxon>Saccharomycetaceae</taxon>
        <taxon>Lachancea</taxon>
    </lineage>
</organism>
<evidence type="ECO:0000256" key="6">
    <source>
        <dbReference type="SAM" id="Phobius"/>
    </source>
</evidence>